<feature type="chain" id="PRO_5011466420" evidence="3">
    <location>
        <begin position="22"/>
        <end position="485"/>
    </location>
</feature>
<dbReference type="Gene3D" id="3.40.710.10">
    <property type="entry name" value="DD-peptidase/beta-lactamase superfamily"/>
    <property type="match status" value="2"/>
</dbReference>
<dbReference type="PANTHER" id="PTHR30023">
    <property type="entry name" value="D-ALANYL-D-ALANINE CARBOXYPEPTIDASE"/>
    <property type="match status" value="1"/>
</dbReference>
<gene>
    <name evidence="4" type="ORF">SAMN05421825_1163</name>
</gene>
<dbReference type="EMBL" id="FNBH01000001">
    <property type="protein sequence ID" value="SDF15047.1"/>
    <property type="molecule type" value="Genomic_DNA"/>
</dbReference>
<evidence type="ECO:0000256" key="3">
    <source>
        <dbReference type="SAM" id="SignalP"/>
    </source>
</evidence>
<dbReference type="OrthoDB" id="9802627at2"/>
<dbReference type="RefSeq" id="WP_089872131.1">
    <property type="nucleotide sequence ID" value="NZ_FNBH01000001.1"/>
</dbReference>
<keyword evidence="4" id="KW-0121">Carboxypeptidase</keyword>
<dbReference type="GO" id="GO:0004185">
    <property type="term" value="F:serine-type carboxypeptidase activity"/>
    <property type="evidence" value="ECO:0007669"/>
    <property type="project" value="InterPro"/>
</dbReference>
<name>A0A1G7IQT6_9FLAO</name>
<dbReference type="Pfam" id="PF02113">
    <property type="entry name" value="Peptidase_S13"/>
    <property type="match status" value="2"/>
</dbReference>
<dbReference type="SUPFAM" id="SSF56601">
    <property type="entry name" value="beta-lactamase/transpeptidase-like"/>
    <property type="match status" value="1"/>
</dbReference>
<keyword evidence="3" id="KW-0732">Signal</keyword>
<proteinExistence type="inferred from homology"/>
<evidence type="ECO:0000313" key="5">
    <source>
        <dbReference type="Proteomes" id="UP000199203"/>
    </source>
</evidence>
<sequence>MNKIRNYVSIFAIGFSSFVFSQGSVAVSTYPQVADQQNLVKDITAEKALLSPKEQIEFNINKMFTDPVLRNANWGFVVYDPKTEKIVTAYNETAPLIPASTTKLLTTETAFSLLGTQYRWNTQLEYSGSIDTEGVLTGNLYIVGSGDPSLGGNRGGAASYGQIVTQYLDAIKEKGIKKITGDIIIQTAIFKENKKPELPQNIVWLEQDNYYLPVGTTEGIEPRNEKLIINQSNNPFNQQKRYFYISPYAKKMVYADKFEGNWVTTKVAEPPAFLANKLKESLAKNKITVVGKVTPKIVDREPEPREILTTYKSPTLAEIVNYTNQRSDNGYAEALLKSNGFQKLGDQTVESGRLAVTDHLRSIGFDLEGLNFMDGSGLSRAHTVTPLSQAKFLAKMMKSPYYKEYFDSLPIAGQSGTLKHMFMVNSNGQIFAKTGTLSGVKCLAGYIKTRNNKTLAFSLLINKFSGSVNQVKDRMEQLLDPTLDL</sequence>
<comment type="similarity">
    <text evidence="1">Belongs to the peptidase S13 family.</text>
</comment>
<evidence type="ECO:0000256" key="2">
    <source>
        <dbReference type="ARBA" id="ARBA00022801"/>
    </source>
</evidence>
<keyword evidence="2" id="KW-0378">Hydrolase</keyword>
<keyword evidence="4" id="KW-0645">Protease</keyword>
<dbReference type="InterPro" id="IPR000667">
    <property type="entry name" value="Peptidase_S13"/>
</dbReference>
<evidence type="ECO:0000256" key="1">
    <source>
        <dbReference type="ARBA" id="ARBA00006096"/>
    </source>
</evidence>
<evidence type="ECO:0000313" key="4">
    <source>
        <dbReference type="EMBL" id="SDF15047.1"/>
    </source>
</evidence>
<dbReference type="InterPro" id="IPR012338">
    <property type="entry name" value="Beta-lactam/transpept-like"/>
</dbReference>
<dbReference type="STRING" id="454006.SAMN05421825_1163"/>
<organism evidence="4 5">
    <name type="scientific">Epilithonimonas hungarica</name>
    <dbReference type="NCBI Taxonomy" id="454006"/>
    <lineage>
        <taxon>Bacteria</taxon>
        <taxon>Pseudomonadati</taxon>
        <taxon>Bacteroidota</taxon>
        <taxon>Flavobacteriia</taxon>
        <taxon>Flavobacteriales</taxon>
        <taxon>Weeksellaceae</taxon>
        <taxon>Chryseobacterium group</taxon>
        <taxon>Epilithonimonas</taxon>
    </lineage>
</organism>
<dbReference type="PANTHER" id="PTHR30023:SF0">
    <property type="entry name" value="PENICILLIN-SENSITIVE CARBOXYPEPTIDASE A"/>
    <property type="match status" value="1"/>
</dbReference>
<reference evidence="5" key="1">
    <citation type="submission" date="2016-10" db="EMBL/GenBank/DDBJ databases">
        <authorList>
            <person name="Varghese N."/>
            <person name="Submissions S."/>
        </authorList>
    </citation>
    <scope>NUCLEOTIDE SEQUENCE [LARGE SCALE GENOMIC DNA]</scope>
    <source>
        <strain evidence="5">DSM 19684</strain>
    </source>
</reference>
<dbReference type="Gene3D" id="3.50.80.20">
    <property type="entry name" value="D-Ala-D-Ala carboxypeptidase C, peptidase S13"/>
    <property type="match status" value="1"/>
</dbReference>
<accession>A0A1G7IQT6</accession>
<feature type="signal peptide" evidence="3">
    <location>
        <begin position="1"/>
        <end position="21"/>
    </location>
</feature>
<protein>
    <submittedName>
        <fullName evidence="4">D-alanyl-D-alanine carboxypeptidase / D-alanyl-D-alanine-endopeptidase (Penicillin-binding protein 4)</fullName>
    </submittedName>
</protein>
<keyword evidence="5" id="KW-1185">Reference proteome</keyword>
<dbReference type="AlphaFoldDB" id="A0A1G7IQT6"/>
<dbReference type="GO" id="GO:0000270">
    <property type="term" value="P:peptidoglycan metabolic process"/>
    <property type="evidence" value="ECO:0007669"/>
    <property type="project" value="TreeGrafter"/>
</dbReference>
<dbReference type="PRINTS" id="PR00922">
    <property type="entry name" value="DADACBPTASE3"/>
</dbReference>
<dbReference type="Proteomes" id="UP000199203">
    <property type="component" value="Unassembled WGS sequence"/>
</dbReference>
<dbReference type="NCBIfam" id="TIGR00666">
    <property type="entry name" value="PBP4"/>
    <property type="match status" value="1"/>
</dbReference>
<dbReference type="GO" id="GO:0006508">
    <property type="term" value="P:proteolysis"/>
    <property type="evidence" value="ECO:0007669"/>
    <property type="project" value="InterPro"/>
</dbReference>